<gene>
    <name evidence="2" type="ORF">ANE_LOCUS3985</name>
</gene>
<keyword evidence="3" id="KW-1185">Reference proteome</keyword>
<comment type="caution">
    <text evidence="2">The sequence shown here is derived from an EMBL/GenBank/DDBJ whole genome shotgun (WGS) entry which is preliminary data.</text>
</comment>
<protein>
    <submittedName>
        <fullName evidence="2">Uncharacterized protein</fullName>
    </submittedName>
</protein>
<accession>A0A565AWR7</accession>
<feature type="compositionally biased region" description="Basic and acidic residues" evidence="1">
    <location>
        <begin position="56"/>
        <end position="72"/>
    </location>
</feature>
<reference evidence="2" key="1">
    <citation type="submission" date="2019-07" db="EMBL/GenBank/DDBJ databases">
        <authorList>
            <person name="Dittberner H."/>
        </authorList>
    </citation>
    <scope>NUCLEOTIDE SEQUENCE [LARGE SCALE GENOMIC DNA]</scope>
</reference>
<dbReference type="Proteomes" id="UP000489600">
    <property type="component" value="Unassembled WGS sequence"/>
</dbReference>
<proteinExistence type="predicted"/>
<dbReference type="EMBL" id="CABITT030000002">
    <property type="protein sequence ID" value="VVA93540.1"/>
    <property type="molecule type" value="Genomic_DNA"/>
</dbReference>
<sequence>MVNTVHRGIVTVLRRLNTITGEHRRNQFMKETQETNNALCSRKQLMQKIAELVLRHPERVKKQDSQKAKKQEPQAYTSS</sequence>
<organism evidence="2 3">
    <name type="scientific">Arabis nemorensis</name>
    <dbReference type="NCBI Taxonomy" id="586526"/>
    <lineage>
        <taxon>Eukaryota</taxon>
        <taxon>Viridiplantae</taxon>
        <taxon>Streptophyta</taxon>
        <taxon>Embryophyta</taxon>
        <taxon>Tracheophyta</taxon>
        <taxon>Spermatophyta</taxon>
        <taxon>Magnoliopsida</taxon>
        <taxon>eudicotyledons</taxon>
        <taxon>Gunneridae</taxon>
        <taxon>Pentapetalae</taxon>
        <taxon>rosids</taxon>
        <taxon>malvids</taxon>
        <taxon>Brassicales</taxon>
        <taxon>Brassicaceae</taxon>
        <taxon>Arabideae</taxon>
        <taxon>Arabis</taxon>
    </lineage>
</organism>
<dbReference type="AlphaFoldDB" id="A0A565AWR7"/>
<evidence type="ECO:0000256" key="1">
    <source>
        <dbReference type="SAM" id="MobiDB-lite"/>
    </source>
</evidence>
<evidence type="ECO:0000313" key="3">
    <source>
        <dbReference type="Proteomes" id="UP000489600"/>
    </source>
</evidence>
<evidence type="ECO:0000313" key="2">
    <source>
        <dbReference type="EMBL" id="VVA93540.1"/>
    </source>
</evidence>
<name>A0A565AWR7_9BRAS</name>
<feature type="region of interest" description="Disordered" evidence="1">
    <location>
        <begin position="56"/>
        <end position="79"/>
    </location>
</feature>